<name>A0A8E2DTL8_9APHY</name>
<keyword evidence="6" id="KW-0645">Protease</keyword>
<evidence type="ECO:0000256" key="1">
    <source>
        <dbReference type="ARBA" id="ARBA00007447"/>
    </source>
</evidence>
<feature type="domain" description="Peptidase A1" evidence="5">
    <location>
        <begin position="70"/>
        <end position="412"/>
    </location>
</feature>
<evidence type="ECO:0000256" key="3">
    <source>
        <dbReference type="PIRSR" id="PIRSR601461-2"/>
    </source>
</evidence>
<dbReference type="Proteomes" id="UP000250043">
    <property type="component" value="Unassembled WGS sequence"/>
</dbReference>
<dbReference type="SUPFAM" id="SSF50630">
    <property type="entry name" value="Acid proteases"/>
    <property type="match status" value="1"/>
</dbReference>
<dbReference type="InterPro" id="IPR021109">
    <property type="entry name" value="Peptidase_aspartic_dom_sf"/>
</dbReference>
<dbReference type="OrthoDB" id="771136at2759"/>
<dbReference type="PANTHER" id="PTHR47966:SF74">
    <property type="entry name" value="AGR407CP"/>
    <property type="match status" value="1"/>
</dbReference>
<dbReference type="EMBL" id="KV722336">
    <property type="protein sequence ID" value="OCH95384.1"/>
    <property type="molecule type" value="Genomic_DNA"/>
</dbReference>
<keyword evidence="7" id="KW-1185">Reference proteome</keyword>
<dbReference type="InterPro" id="IPR033121">
    <property type="entry name" value="PEPTIDASE_A1"/>
</dbReference>
<dbReference type="GO" id="GO:0004190">
    <property type="term" value="F:aspartic-type endopeptidase activity"/>
    <property type="evidence" value="ECO:0007669"/>
    <property type="project" value="InterPro"/>
</dbReference>
<proteinExistence type="inferred from homology"/>
<keyword evidence="3" id="KW-1015">Disulfide bond</keyword>
<accession>A0A8E2DTL8</accession>
<evidence type="ECO:0000256" key="2">
    <source>
        <dbReference type="PIRSR" id="PIRSR601461-1"/>
    </source>
</evidence>
<feature type="active site" evidence="2">
    <location>
        <position position="297"/>
    </location>
</feature>
<feature type="active site" evidence="2">
    <location>
        <position position="86"/>
    </location>
</feature>
<organism evidence="6 7">
    <name type="scientific">Obba rivulosa</name>
    <dbReference type="NCBI Taxonomy" id="1052685"/>
    <lineage>
        <taxon>Eukaryota</taxon>
        <taxon>Fungi</taxon>
        <taxon>Dikarya</taxon>
        <taxon>Basidiomycota</taxon>
        <taxon>Agaricomycotina</taxon>
        <taxon>Agaricomycetes</taxon>
        <taxon>Polyporales</taxon>
        <taxon>Gelatoporiaceae</taxon>
        <taxon>Obba</taxon>
    </lineage>
</organism>
<feature type="signal peptide" evidence="4">
    <location>
        <begin position="1"/>
        <end position="21"/>
    </location>
</feature>
<evidence type="ECO:0000313" key="7">
    <source>
        <dbReference type="Proteomes" id="UP000250043"/>
    </source>
</evidence>
<evidence type="ECO:0000256" key="4">
    <source>
        <dbReference type="SAM" id="SignalP"/>
    </source>
</evidence>
<comment type="similarity">
    <text evidence="1">Belongs to the peptidase A1 family.</text>
</comment>
<dbReference type="PRINTS" id="PR00792">
    <property type="entry name" value="PEPSIN"/>
</dbReference>
<reference evidence="6 7" key="1">
    <citation type="submission" date="2016-07" db="EMBL/GenBank/DDBJ databases">
        <title>Draft genome of the white-rot fungus Obba rivulosa 3A-2.</title>
        <authorList>
            <consortium name="DOE Joint Genome Institute"/>
            <person name="Miettinen O."/>
            <person name="Riley R."/>
            <person name="Acob R."/>
            <person name="Barry K."/>
            <person name="Cullen D."/>
            <person name="De Vries R."/>
            <person name="Hainaut M."/>
            <person name="Hatakka A."/>
            <person name="Henrissat B."/>
            <person name="Hilden K."/>
            <person name="Kuo R."/>
            <person name="Labutti K."/>
            <person name="Lipzen A."/>
            <person name="Makela M.R."/>
            <person name="Sandor L."/>
            <person name="Spatafora J.W."/>
            <person name="Grigoriev I.V."/>
            <person name="Hibbett D.S."/>
        </authorList>
    </citation>
    <scope>NUCLEOTIDE SEQUENCE [LARGE SCALE GENOMIC DNA]</scope>
    <source>
        <strain evidence="6 7">3A-2</strain>
    </source>
</reference>
<evidence type="ECO:0000259" key="5">
    <source>
        <dbReference type="PROSITE" id="PS51767"/>
    </source>
</evidence>
<keyword evidence="6" id="KW-0378">Hydrolase</keyword>
<dbReference type="GO" id="GO:0006508">
    <property type="term" value="P:proteolysis"/>
    <property type="evidence" value="ECO:0007669"/>
    <property type="project" value="UniProtKB-KW"/>
</dbReference>
<dbReference type="CDD" id="cd05471">
    <property type="entry name" value="pepsin_like"/>
    <property type="match status" value="1"/>
</dbReference>
<evidence type="ECO:0000313" key="6">
    <source>
        <dbReference type="EMBL" id="OCH95384.1"/>
    </source>
</evidence>
<feature type="disulfide bond" evidence="3">
    <location>
        <begin position="99"/>
        <end position="104"/>
    </location>
</feature>
<dbReference type="PANTHER" id="PTHR47966">
    <property type="entry name" value="BETA-SITE APP-CLEAVING ENZYME, ISOFORM A-RELATED"/>
    <property type="match status" value="1"/>
</dbReference>
<feature type="chain" id="PRO_5034430233" evidence="4">
    <location>
        <begin position="22"/>
        <end position="562"/>
    </location>
</feature>
<sequence length="562" mass="58857">MHPRSFAVLAVVLLNCLLAFAASISSNHARNADSGLGVRQWMEGIENWMNLTSSGAGIIPLGFSKDTESYFALISVGDISFQVALDTASSDLWLVSSACSSSPCAAVPRYQLGYHSPTFVPVNNNQTAFNISFLDGTGASGFVARESVEVANLTVASQAFGLVTSSNVTLDDDISGVLGLGFPRLSSISSSVVNATPFFATLAQQGQLNYPLFGMSLTRNASGSLTLGAVDASVVTNRSLIEWNEVVPFAPFGSESNTSSYLQWVIRLSGISVNGTELNPIPTYPDATSNTSLALLDVGSPGLYGPFQDVARIYSLIEGSRLVDTDGQWVVPCDASEVMNFTFGKQNFTLQPTDYLIGPASGDPDLCLSWPVALPPSSDGIDWQLGGVFLRTVYSIFSLGIDAKEPPMIGLYPLNNASAPIESPEAVASFFSSASATVATTLPNFVLSTPSFTTPPYAFNTSVTAPPGLIVSSGLATSTYSPVLNTRHLDATALPTLSPSPTLFTLIQTNSAGQIVTSVSTALAPSVTLGQPPGWTSGAARVHIGAHVIASSIVAVSLYLFI</sequence>
<dbReference type="Pfam" id="PF00026">
    <property type="entry name" value="Asp"/>
    <property type="match status" value="1"/>
</dbReference>
<dbReference type="AlphaFoldDB" id="A0A8E2DTL8"/>
<dbReference type="InterPro" id="IPR001461">
    <property type="entry name" value="Aspartic_peptidase_A1"/>
</dbReference>
<dbReference type="Gene3D" id="2.40.70.10">
    <property type="entry name" value="Acid Proteases"/>
    <property type="match status" value="2"/>
</dbReference>
<keyword evidence="4" id="KW-0732">Signal</keyword>
<dbReference type="InterPro" id="IPR034164">
    <property type="entry name" value="Pepsin-like_dom"/>
</dbReference>
<dbReference type="PROSITE" id="PS51767">
    <property type="entry name" value="PEPTIDASE_A1"/>
    <property type="match status" value="1"/>
</dbReference>
<gene>
    <name evidence="6" type="ORF">OBBRIDRAFT_788265</name>
</gene>
<protein>
    <submittedName>
        <fullName evidence="6">Acid protease</fullName>
    </submittedName>
</protein>